<dbReference type="Pfam" id="PF00005">
    <property type="entry name" value="ABC_tran"/>
    <property type="match status" value="1"/>
</dbReference>
<dbReference type="CDD" id="cd03224">
    <property type="entry name" value="ABC_TM1139_LivF_branched"/>
    <property type="match status" value="1"/>
</dbReference>
<keyword evidence="3" id="KW-0547">Nucleotide-binding</keyword>
<keyword evidence="5" id="KW-0029">Amino-acid transport</keyword>
<dbReference type="InterPro" id="IPR027417">
    <property type="entry name" value="P-loop_NTPase"/>
</dbReference>
<evidence type="ECO:0000256" key="5">
    <source>
        <dbReference type="ARBA" id="ARBA00022970"/>
    </source>
</evidence>
<dbReference type="Proteomes" id="UP000194137">
    <property type="component" value="Chromosome"/>
</dbReference>
<proteinExistence type="inferred from homology"/>
<dbReference type="RefSeq" id="WP_086088645.1">
    <property type="nucleotide sequence ID" value="NZ_CP021112.1"/>
</dbReference>
<dbReference type="PANTHER" id="PTHR43820:SF2">
    <property type="entry name" value="ABC TRANSPORTER ATP-BINDING PROTEIN"/>
    <property type="match status" value="1"/>
</dbReference>
<dbReference type="InterPro" id="IPR003439">
    <property type="entry name" value="ABC_transporter-like_ATP-bd"/>
</dbReference>
<dbReference type="GO" id="GO:0015807">
    <property type="term" value="P:L-amino acid transport"/>
    <property type="evidence" value="ECO:0007669"/>
    <property type="project" value="TreeGrafter"/>
</dbReference>
<gene>
    <name evidence="6" type="ORF">CAK95_15085</name>
</gene>
<keyword evidence="4 6" id="KW-0067">ATP-binding</keyword>
<dbReference type="PROSITE" id="PS00211">
    <property type="entry name" value="ABC_TRANSPORTER_1"/>
    <property type="match status" value="1"/>
</dbReference>
<dbReference type="SMART" id="SM00382">
    <property type="entry name" value="AAA"/>
    <property type="match status" value="1"/>
</dbReference>
<dbReference type="OrthoDB" id="8445866at2"/>
<evidence type="ECO:0000313" key="7">
    <source>
        <dbReference type="Proteomes" id="UP000194137"/>
    </source>
</evidence>
<dbReference type="GO" id="GO:0016887">
    <property type="term" value="F:ATP hydrolysis activity"/>
    <property type="evidence" value="ECO:0007669"/>
    <property type="project" value="InterPro"/>
</dbReference>
<name>A0A1W6ZS59_9HYPH</name>
<dbReference type="Gene3D" id="3.40.50.300">
    <property type="entry name" value="P-loop containing nucleotide triphosphate hydrolases"/>
    <property type="match status" value="1"/>
</dbReference>
<dbReference type="InterPro" id="IPR017871">
    <property type="entry name" value="ABC_transporter-like_CS"/>
</dbReference>
<dbReference type="AlphaFoldDB" id="A0A1W6ZS59"/>
<comment type="similarity">
    <text evidence="1">Belongs to the ABC transporter superfamily.</text>
</comment>
<evidence type="ECO:0000313" key="6">
    <source>
        <dbReference type="EMBL" id="ARQ00249.1"/>
    </source>
</evidence>
<dbReference type="EMBL" id="CP021112">
    <property type="protein sequence ID" value="ARQ00249.1"/>
    <property type="molecule type" value="Genomic_DNA"/>
</dbReference>
<organism evidence="6 7">
    <name type="scientific">Pseudorhodoplanes sinuspersici</name>
    <dbReference type="NCBI Taxonomy" id="1235591"/>
    <lineage>
        <taxon>Bacteria</taxon>
        <taxon>Pseudomonadati</taxon>
        <taxon>Pseudomonadota</taxon>
        <taxon>Alphaproteobacteria</taxon>
        <taxon>Hyphomicrobiales</taxon>
        <taxon>Pseudorhodoplanes</taxon>
    </lineage>
</organism>
<evidence type="ECO:0000256" key="3">
    <source>
        <dbReference type="ARBA" id="ARBA00022741"/>
    </source>
</evidence>
<dbReference type="PANTHER" id="PTHR43820">
    <property type="entry name" value="HIGH-AFFINITY BRANCHED-CHAIN AMINO ACID TRANSPORT ATP-BINDING PROTEIN LIVF"/>
    <property type="match status" value="1"/>
</dbReference>
<reference evidence="6 7" key="1">
    <citation type="submission" date="2017-05" db="EMBL/GenBank/DDBJ databases">
        <title>Full genome sequence of Pseudorhodoplanes sinuspersici.</title>
        <authorList>
            <person name="Dastgheib S.M.M."/>
            <person name="Shavandi M."/>
            <person name="Tirandaz H."/>
        </authorList>
    </citation>
    <scope>NUCLEOTIDE SEQUENCE [LARGE SCALE GENOMIC DNA]</scope>
    <source>
        <strain evidence="6 7">RIPI110</strain>
    </source>
</reference>
<evidence type="ECO:0000256" key="4">
    <source>
        <dbReference type="ARBA" id="ARBA00022840"/>
    </source>
</evidence>
<dbReference type="GO" id="GO:0005524">
    <property type="term" value="F:ATP binding"/>
    <property type="evidence" value="ECO:0007669"/>
    <property type="project" value="UniProtKB-KW"/>
</dbReference>
<evidence type="ECO:0000256" key="2">
    <source>
        <dbReference type="ARBA" id="ARBA00022448"/>
    </source>
</evidence>
<dbReference type="InterPro" id="IPR003593">
    <property type="entry name" value="AAA+_ATPase"/>
</dbReference>
<dbReference type="InterPro" id="IPR052156">
    <property type="entry name" value="BCAA_Transport_ATP-bd_LivF"/>
</dbReference>
<dbReference type="STRING" id="1235591.CAK95_15085"/>
<keyword evidence="7" id="KW-1185">Reference proteome</keyword>
<keyword evidence="2" id="KW-0813">Transport</keyword>
<dbReference type="PROSITE" id="PS50893">
    <property type="entry name" value="ABC_TRANSPORTER_2"/>
    <property type="match status" value="1"/>
</dbReference>
<dbReference type="KEGG" id="psin:CAK95_15085"/>
<accession>A0A1W6ZS59</accession>
<evidence type="ECO:0000256" key="1">
    <source>
        <dbReference type="ARBA" id="ARBA00005417"/>
    </source>
</evidence>
<dbReference type="SUPFAM" id="SSF52540">
    <property type="entry name" value="P-loop containing nucleoside triphosphate hydrolases"/>
    <property type="match status" value="1"/>
</dbReference>
<protein>
    <submittedName>
        <fullName evidence="6">ABC transporter ATP-binding protein</fullName>
    </submittedName>
</protein>
<dbReference type="GO" id="GO:0015658">
    <property type="term" value="F:branched-chain amino acid transmembrane transporter activity"/>
    <property type="evidence" value="ECO:0007669"/>
    <property type="project" value="TreeGrafter"/>
</dbReference>
<sequence>MASALEWKNASAGYGDTIVLENVSLSLTPGESVSIIGRNGVGKTTLLATAMGHTTMRGGEVLLDQQNIATLPPYRRALKGLGFVPQEREIFPSLSVKENLEIAARSGYWNDDRIYALFPRLRERLGNMGNQLSGGEQQMLSIARALMTNPSVLLMDEPTEGLAPVLVETLQDVIGKLRDEGALTIVLVEQNSRVALAFSPRTVVMDKGRIVYDGPSQTLRDDPERLTKLIGVAE</sequence>